<name>A0A8B6E483_MYTGA</name>
<protein>
    <submittedName>
        <fullName evidence="1">Uncharacterized protein</fullName>
    </submittedName>
</protein>
<reference evidence="1" key="1">
    <citation type="submission" date="2018-11" db="EMBL/GenBank/DDBJ databases">
        <authorList>
            <person name="Alioto T."/>
            <person name="Alioto T."/>
        </authorList>
    </citation>
    <scope>NUCLEOTIDE SEQUENCE</scope>
</reference>
<dbReference type="Proteomes" id="UP000596742">
    <property type="component" value="Unassembled WGS sequence"/>
</dbReference>
<sequence length="191" mass="21791">KMKFIVFPLAKVACILRVNGISFKRTAETLGEEEKALLRRMGVGMAKAVFDEDGAKEVAKILNIDIQYCVKEEYIKVCERDDIDQVTCKGYEDLVDLALEAGEAVYEEGCHDSEGRTPSECGKELCMPYCDEECEDCDSSDCEWACGIFGSLLEENENEEDKKSIKYLQLKRIRSIREIRKLEMSSRRSRN</sequence>
<proteinExistence type="predicted"/>
<evidence type="ECO:0000313" key="2">
    <source>
        <dbReference type="Proteomes" id="UP000596742"/>
    </source>
</evidence>
<dbReference type="AlphaFoldDB" id="A0A8B6E483"/>
<gene>
    <name evidence="1" type="ORF">MGAL_10B030542</name>
</gene>
<keyword evidence="2" id="KW-1185">Reference proteome</keyword>
<dbReference type="OrthoDB" id="6145046at2759"/>
<organism evidence="1 2">
    <name type="scientific">Mytilus galloprovincialis</name>
    <name type="common">Mediterranean mussel</name>
    <dbReference type="NCBI Taxonomy" id="29158"/>
    <lineage>
        <taxon>Eukaryota</taxon>
        <taxon>Metazoa</taxon>
        <taxon>Spiralia</taxon>
        <taxon>Lophotrochozoa</taxon>
        <taxon>Mollusca</taxon>
        <taxon>Bivalvia</taxon>
        <taxon>Autobranchia</taxon>
        <taxon>Pteriomorphia</taxon>
        <taxon>Mytilida</taxon>
        <taxon>Mytiloidea</taxon>
        <taxon>Mytilidae</taxon>
        <taxon>Mytilinae</taxon>
        <taxon>Mytilus</taxon>
    </lineage>
</organism>
<feature type="non-terminal residue" evidence="1">
    <location>
        <position position="191"/>
    </location>
</feature>
<dbReference type="EMBL" id="UYJE01004595">
    <property type="protein sequence ID" value="VDI29476.1"/>
    <property type="molecule type" value="Genomic_DNA"/>
</dbReference>
<evidence type="ECO:0000313" key="1">
    <source>
        <dbReference type="EMBL" id="VDI29476.1"/>
    </source>
</evidence>
<comment type="caution">
    <text evidence="1">The sequence shown here is derived from an EMBL/GenBank/DDBJ whole genome shotgun (WGS) entry which is preliminary data.</text>
</comment>
<accession>A0A8B6E483</accession>